<gene>
    <name evidence="1" type="ORF">LY89DRAFT_98930</name>
</gene>
<proteinExistence type="predicted"/>
<sequence length="121" mass="13939">MIQSQLAADHELKQAANHRKREEKYFELLDALKAITTKSNLRKFGKALQRFEHDMAGMTVMAFTHDVRRREVAFSSLPRGTGKAPQPVQGVHLDFTPRSAEQRLRMILPAEDLPNILKCRW</sequence>
<dbReference type="Proteomes" id="UP000070700">
    <property type="component" value="Unassembled WGS sequence"/>
</dbReference>
<reference evidence="1 2" key="1">
    <citation type="submission" date="2015-10" db="EMBL/GenBank/DDBJ databases">
        <title>Full genome of DAOMC 229536 Phialocephala scopiformis, a fungal endophyte of spruce producing the potent anti-insectan compound rugulosin.</title>
        <authorList>
            <consortium name="DOE Joint Genome Institute"/>
            <person name="Walker A.K."/>
            <person name="Frasz S.L."/>
            <person name="Seifert K.A."/>
            <person name="Miller J.D."/>
            <person name="Mondo S.J."/>
            <person name="Labutti K."/>
            <person name="Lipzen A."/>
            <person name="Dockter R."/>
            <person name="Kennedy M."/>
            <person name="Grigoriev I.V."/>
            <person name="Spatafora J.W."/>
        </authorList>
    </citation>
    <scope>NUCLEOTIDE SEQUENCE [LARGE SCALE GENOMIC DNA]</scope>
    <source>
        <strain evidence="1 2">CBS 120377</strain>
    </source>
</reference>
<name>A0A194X757_MOLSC</name>
<organism evidence="1 2">
    <name type="scientific">Mollisia scopiformis</name>
    <name type="common">Conifer needle endophyte fungus</name>
    <name type="synonym">Phialocephala scopiformis</name>
    <dbReference type="NCBI Taxonomy" id="149040"/>
    <lineage>
        <taxon>Eukaryota</taxon>
        <taxon>Fungi</taxon>
        <taxon>Dikarya</taxon>
        <taxon>Ascomycota</taxon>
        <taxon>Pezizomycotina</taxon>
        <taxon>Leotiomycetes</taxon>
        <taxon>Helotiales</taxon>
        <taxon>Mollisiaceae</taxon>
        <taxon>Mollisia</taxon>
    </lineage>
</organism>
<dbReference type="EMBL" id="KQ947417">
    <property type="protein sequence ID" value="KUJ15914.1"/>
    <property type="molecule type" value="Genomic_DNA"/>
</dbReference>
<dbReference type="OrthoDB" id="412788at2759"/>
<evidence type="ECO:0000313" key="2">
    <source>
        <dbReference type="Proteomes" id="UP000070700"/>
    </source>
</evidence>
<dbReference type="AlphaFoldDB" id="A0A194X757"/>
<dbReference type="InParanoid" id="A0A194X757"/>
<dbReference type="GeneID" id="28833287"/>
<keyword evidence="2" id="KW-1185">Reference proteome</keyword>
<evidence type="ECO:0000313" key="1">
    <source>
        <dbReference type="EMBL" id="KUJ15914.1"/>
    </source>
</evidence>
<dbReference type="KEGG" id="psco:LY89DRAFT_98930"/>
<dbReference type="RefSeq" id="XP_018070269.1">
    <property type="nucleotide sequence ID" value="XM_018223561.1"/>
</dbReference>
<protein>
    <submittedName>
        <fullName evidence="1">Uncharacterized protein</fullName>
    </submittedName>
</protein>
<accession>A0A194X757</accession>